<comment type="caution">
    <text evidence="2">The sequence shown here is derived from an EMBL/GenBank/DDBJ whole genome shotgun (WGS) entry which is preliminary data.</text>
</comment>
<name>A0A286UUZ3_9AGAM</name>
<evidence type="ECO:0000313" key="3">
    <source>
        <dbReference type="Proteomes" id="UP000217199"/>
    </source>
</evidence>
<evidence type="ECO:0000313" key="2">
    <source>
        <dbReference type="EMBL" id="PAV23409.1"/>
    </source>
</evidence>
<sequence>MPHIDQPQRLNLTTTSLQNVIISNATDVIYYEVVTPKWEPSVTRVSKMDPKTQELEIIAEMQNIVLDKATKKIASPATVRLRGQQFRPTGDFWLKDGVAGTDSRGARFRGKDGKYYQWRERKRKLELIRTDDPEPKPVAIYHRHRRYFPVLPMLRQPYLEVQPSVMETLDSLIVSFLLMEQTKRS</sequence>
<dbReference type="OrthoDB" id="3185381at2759"/>
<accession>A0A286UUZ3</accession>
<dbReference type="Proteomes" id="UP000217199">
    <property type="component" value="Unassembled WGS sequence"/>
</dbReference>
<dbReference type="AlphaFoldDB" id="A0A286UUZ3"/>
<gene>
    <name evidence="2" type="ORF">PNOK_0047700</name>
</gene>
<dbReference type="EMBL" id="NBII01000001">
    <property type="protein sequence ID" value="PAV23409.1"/>
    <property type="molecule type" value="Genomic_DNA"/>
</dbReference>
<organism evidence="2 3">
    <name type="scientific">Pyrrhoderma noxium</name>
    <dbReference type="NCBI Taxonomy" id="2282107"/>
    <lineage>
        <taxon>Eukaryota</taxon>
        <taxon>Fungi</taxon>
        <taxon>Dikarya</taxon>
        <taxon>Basidiomycota</taxon>
        <taxon>Agaricomycotina</taxon>
        <taxon>Agaricomycetes</taxon>
        <taxon>Hymenochaetales</taxon>
        <taxon>Hymenochaetaceae</taxon>
        <taxon>Pyrrhoderma</taxon>
    </lineage>
</organism>
<dbReference type="InterPro" id="IPR046528">
    <property type="entry name" value="DUF6593"/>
</dbReference>
<evidence type="ECO:0000259" key="1">
    <source>
        <dbReference type="Pfam" id="PF20236"/>
    </source>
</evidence>
<feature type="domain" description="DUF6593" evidence="1">
    <location>
        <begin position="16"/>
        <end position="184"/>
    </location>
</feature>
<keyword evidence="3" id="KW-1185">Reference proteome</keyword>
<reference evidence="2 3" key="1">
    <citation type="journal article" date="2017" name="Mol. Ecol.">
        <title>Comparative and population genomic landscape of Phellinus noxius: A hypervariable fungus causing root rot in trees.</title>
        <authorList>
            <person name="Chung C.L."/>
            <person name="Lee T.J."/>
            <person name="Akiba M."/>
            <person name="Lee H.H."/>
            <person name="Kuo T.H."/>
            <person name="Liu D."/>
            <person name="Ke H.M."/>
            <person name="Yokoi T."/>
            <person name="Roa M.B."/>
            <person name="Lu M.J."/>
            <person name="Chang Y.Y."/>
            <person name="Ann P.J."/>
            <person name="Tsai J.N."/>
            <person name="Chen C.Y."/>
            <person name="Tzean S.S."/>
            <person name="Ota Y."/>
            <person name="Hattori T."/>
            <person name="Sahashi N."/>
            <person name="Liou R.F."/>
            <person name="Kikuchi T."/>
            <person name="Tsai I.J."/>
        </authorList>
    </citation>
    <scope>NUCLEOTIDE SEQUENCE [LARGE SCALE GENOMIC DNA]</scope>
    <source>
        <strain evidence="2 3">FFPRI411160</strain>
    </source>
</reference>
<dbReference type="InParanoid" id="A0A286UUZ3"/>
<dbReference type="Pfam" id="PF20236">
    <property type="entry name" value="DUF6593"/>
    <property type="match status" value="1"/>
</dbReference>
<protein>
    <recommendedName>
        <fullName evidence="1">DUF6593 domain-containing protein</fullName>
    </recommendedName>
</protein>
<proteinExistence type="predicted"/>